<comment type="caution">
    <text evidence="4">The sequence shown here is derived from an EMBL/GenBank/DDBJ whole genome shotgun (WGS) entry which is preliminary data.</text>
</comment>
<dbReference type="Proteomes" id="UP001396334">
    <property type="component" value="Unassembled WGS sequence"/>
</dbReference>
<dbReference type="PANTHER" id="PTHR47989:SF18">
    <property type="entry name" value="SERINE_THREONINE-PROTEIN KINASE-LIKE PROTEIN CCR2"/>
    <property type="match status" value="1"/>
</dbReference>
<evidence type="ECO:0000256" key="2">
    <source>
        <dbReference type="ARBA" id="ARBA00022741"/>
    </source>
</evidence>
<keyword evidence="1" id="KW-0723">Serine/threonine-protein kinase</keyword>
<evidence type="ECO:0008006" key="6">
    <source>
        <dbReference type="Google" id="ProtNLM"/>
    </source>
</evidence>
<keyword evidence="2" id="KW-0547">Nucleotide-binding</keyword>
<evidence type="ECO:0000313" key="4">
    <source>
        <dbReference type="EMBL" id="KAK9024114.1"/>
    </source>
</evidence>
<dbReference type="EMBL" id="JBBPBN010000015">
    <property type="protein sequence ID" value="KAK9024114.1"/>
    <property type="molecule type" value="Genomic_DNA"/>
</dbReference>
<dbReference type="InterPro" id="IPR011009">
    <property type="entry name" value="Kinase-like_dom_sf"/>
</dbReference>
<proteinExistence type="predicted"/>
<keyword evidence="5" id="KW-1185">Reference proteome</keyword>
<dbReference type="PANTHER" id="PTHR47989">
    <property type="entry name" value="OS01G0750732 PROTEIN"/>
    <property type="match status" value="1"/>
</dbReference>
<protein>
    <recommendedName>
        <fullName evidence="6">Serine-threonine/tyrosine-protein kinase catalytic domain-containing protein</fullName>
    </recommendedName>
</protein>
<organism evidence="4 5">
    <name type="scientific">Hibiscus sabdariffa</name>
    <name type="common">roselle</name>
    <dbReference type="NCBI Taxonomy" id="183260"/>
    <lineage>
        <taxon>Eukaryota</taxon>
        <taxon>Viridiplantae</taxon>
        <taxon>Streptophyta</taxon>
        <taxon>Embryophyta</taxon>
        <taxon>Tracheophyta</taxon>
        <taxon>Spermatophyta</taxon>
        <taxon>Magnoliopsida</taxon>
        <taxon>eudicotyledons</taxon>
        <taxon>Gunneridae</taxon>
        <taxon>Pentapetalae</taxon>
        <taxon>rosids</taxon>
        <taxon>malvids</taxon>
        <taxon>Malvales</taxon>
        <taxon>Malvaceae</taxon>
        <taxon>Malvoideae</taxon>
        <taxon>Hibiscus</taxon>
    </lineage>
</organism>
<dbReference type="SUPFAM" id="SSF56112">
    <property type="entry name" value="Protein kinase-like (PK-like)"/>
    <property type="match status" value="1"/>
</dbReference>
<evidence type="ECO:0000256" key="1">
    <source>
        <dbReference type="ARBA" id="ARBA00022527"/>
    </source>
</evidence>
<evidence type="ECO:0000256" key="3">
    <source>
        <dbReference type="ARBA" id="ARBA00022840"/>
    </source>
</evidence>
<dbReference type="Gene3D" id="1.10.510.10">
    <property type="entry name" value="Transferase(Phosphotransferase) domain 1"/>
    <property type="match status" value="1"/>
</dbReference>
<sequence length="136" mass="15490">MKSLPHCSSRSEDFEYTFDSEWSARIADFRIVSATTDTDVSGNMEDDVYNFGIVLLEMLSGRNAYERDCTPPGIVEWALSLIRKGKEKKGSCHFRPERCLKDFAKLSLRRNSCERPGMNNLVTSLDQIVKCELILS</sequence>
<keyword evidence="1" id="KW-0808">Transferase</keyword>
<gene>
    <name evidence="4" type="ORF">V6N11_004293</name>
</gene>
<reference evidence="4 5" key="1">
    <citation type="journal article" date="2024" name="G3 (Bethesda)">
        <title>Genome assembly of Hibiscus sabdariffa L. provides insights into metabolisms of medicinal natural products.</title>
        <authorList>
            <person name="Kim T."/>
        </authorList>
    </citation>
    <scope>NUCLEOTIDE SEQUENCE [LARGE SCALE GENOMIC DNA]</scope>
    <source>
        <strain evidence="4">TK-2024</strain>
        <tissue evidence="4">Old leaves</tissue>
    </source>
</reference>
<keyword evidence="3" id="KW-0067">ATP-binding</keyword>
<evidence type="ECO:0000313" key="5">
    <source>
        <dbReference type="Proteomes" id="UP001396334"/>
    </source>
</evidence>
<keyword evidence="1" id="KW-0418">Kinase</keyword>
<name>A0ABR2SGI3_9ROSI</name>
<accession>A0ABR2SGI3</accession>